<keyword evidence="4 7" id="KW-0238">DNA-binding</keyword>
<evidence type="ECO:0000259" key="9">
    <source>
        <dbReference type="PROSITE" id="PS51755"/>
    </source>
</evidence>
<keyword evidence="3" id="KW-0805">Transcription regulation</keyword>
<evidence type="ECO:0000256" key="7">
    <source>
        <dbReference type="PROSITE-ProRule" id="PRU01091"/>
    </source>
</evidence>
<dbReference type="Gene3D" id="3.40.50.2300">
    <property type="match status" value="1"/>
</dbReference>
<dbReference type="PROSITE" id="PS51755">
    <property type="entry name" value="OMPR_PHOB"/>
    <property type="match status" value="1"/>
</dbReference>
<dbReference type="PANTHER" id="PTHR48111">
    <property type="entry name" value="REGULATOR OF RPOS"/>
    <property type="match status" value="1"/>
</dbReference>
<reference evidence="10 11" key="1">
    <citation type="submission" date="2020-07" db="EMBL/GenBank/DDBJ databases">
        <authorList>
            <person name="Feng H."/>
        </authorList>
    </citation>
    <scope>NUCLEOTIDE SEQUENCE [LARGE SCALE GENOMIC DNA]</scope>
    <source>
        <strain evidence="11">s-10</strain>
    </source>
</reference>
<proteinExistence type="predicted"/>
<evidence type="ECO:0000256" key="5">
    <source>
        <dbReference type="ARBA" id="ARBA00023163"/>
    </source>
</evidence>
<evidence type="ECO:0000259" key="8">
    <source>
        <dbReference type="PROSITE" id="PS50110"/>
    </source>
</evidence>
<gene>
    <name evidence="10" type="ORF">H1191_14160</name>
</gene>
<dbReference type="PROSITE" id="PS50110">
    <property type="entry name" value="RESPONSE_REGULATORY"/>
    <property type="match status" value="1"/>
</dbReference>
<evidence type="ECO:0000256" key="3">
    <source>
        <dbReference type="ARBA" id="ARBA00023015"/>
    </source>
</evidence>
<dbReference type="EMBL" id="JACEIQ010000015">
    <property type="protein sequence ID" value="MBA4495446.1"/>
    <property type="molecule type" value="Genomic_DNA"/>
</dbReference>
<dbReference type="SMART" id="SM00448">
    <property type="entry name" value="REC"/>
    <property type="match status" value="1"/>
</dbReference>
<dbReference type="Gene3D" id="6.10.250.690">
    <property type="match status" value="1"/>
</dbReference>
<dbReference type="PANTHER" id="PTHR48111:SF73">
    <property type="entry name" value="ALKALINE PHOSPHATASE SYNTHESIS TRANSCRIPTIONAL REGULATORY PROTEIN PHOP"/>
    <property type="match status" value="1"/>
</dbReference>
<dbReference type="SUPFAM" id="SSF52172">
    <property type="entry name" value="CheY-like"/>
    <property type="match status" value="1"/>
</dbReference>
<dbReference type="SMART" id="SM00862">
    <property type="entry name" value="Trans_reg_C"/>
    <property type="match status" value="1"/>
</dbReference>
<feature type="DNA-binding region" description="OmpR/PhoB-type" evidence="7">
    <location>
        <begin position="132"/>
        <end position="231"/>
    </location>
</feature>
<dbReference type="GO" id="GO:0006355">
    <property type="term" value="P:regulation of DNA-templated transcription"/>
    <property type="evidence" value="ECO:0007669"/>
    <property type="project" value="InterPro"/>
</dbReference>
<dbReference type="SUPFAM" id="SSF46894">
    <property type="entry name" value="C-terminal effector domain of the bipartite response regulators"/>
    <property type="match status" value="1"/>
</dbReference>
<evidence type="ECO:0000313" key="11">
    <source>
        <dbReference type="Proteomes" id="UP000535491"/>
    </source>
</evidence>
<sequence>MKKRILIVDDEEKIVSTICDTLAQEDFEPLPELNGENAIHRLKSGEKIHLVLLDWMMPGISGLEVCKQIRSFSDVPIIFLTAKSDEYDKLLGLELGADDYITKPFSMRELVTRIRVVLRRFPVSSVNGAADEERIVYKDLIVDPAQYKVWLQGNEVVCTHTEFKILSTLAAHPGRVYSRSQLLEIALGEEYIGYERSIDTHIHNLRKKMKAACPLFAGIRTVFGVGYTLGDAS</sequence>
<keyword evidence="5" id="KW-0804">Transcription</keyword>
<dbReference type="GO" id="GO:0000976">
    <property type="term" value="F:transcription cis-regulatory region binding"/>
    <property type="evidence" value="ECO:0007669"/>
    <property type="project" value="TreeGrafter"/>
</dbReference>
<dbReference type="InterPro" id="IPR036388">
    <property type="entry name" value="WH-like_DNA-bd_sf"/>
</dbReference>
<organism evidence="10 11">
    <name type="scientific">Paenactinomyces guangxiensis</name>
    <dbReference type="NCBI Taxonomy" id="1490290"/>
    <lineage>
        <taxon>Bacteria</taxon>
        <taxon>Bacillati</taxon>
        <taxon>Bacillota</taxon>
        <taxon>Bacilli</taxon>
        <taxon>Bacillales</taxon>
        <taxon>Thermoactinomycetaceae</taxon>
        <taxon>Paenactinomyces</taxon>
    </lineage>
</organism>
<keyword evidence="1 6" id="KW-0597">Phosphoprotein</keyword>
<accession>A0A7W1WTB0</accession>
<dbReference type="CDD" id="cd00383">
    <property type="entry name" value="trans_reg_C"/>
    <property type="match status" value="1"/>
</dbReference>
<dbReference type="InterPro" id="IPR001789">
    <property type="entry name" value="Sig_transdc_resp-reg_receiver"/>
</dbReference>
<feature type="modified residue" description="4-aspartylphosphate" evidence="6">
    <location>
        <position position="54"/>
    </location>
</feature>
<dbReference type="Proteomes" id="UP000535491">
    <property type="component" value="Unassembled WGS sequence"/>
</dbReference>
<dbReference type="Pfam" id="PF00072">
    <property type="entry name" value="Response_reg"/>
    <property type="match status" value="1"/>
</dbReference>
<dbReference type="GO" id="GO:0000156">
    <property type="term" value="F:phosphorelay response regulator activity"/>
    <property type="evidence" value="ECO:0007669"/>
    <property type="project" value="TreeGrafter"/>
</dbReference>
<dbReference type="FunFam" id="3.40.50.2300:FF:000001">
    <property type="entry name" value="DNA-binding response regulator PhoB"/>
    <property type="match status" value="1"/>
</dbReference>
<evidence type="ECO:0000313" key="10">
    <source>
        <dbReference type="EMBL" id="MBA4495446.1"/>
    </source>
</evidence>
<evidence type="ECO:0000256" key="6">
    <source>
        <dbReference type="PROSITE-ProRule" id="PRU00169"/>
    </source>
</evidence>
<evidence type="ECO:0000256" key="4">
    <source>
        <dbReference type="ARBA" id="ARBA00023125"/>
    </source>
</evidence>
<dbReference type="Gene3D" id="1.10.10.10">
    <property type="entry name" value="Winged helix-like DNA-binding domain superfamily/Winged helix DNA-binding domain"/>
    <property type="match status" value="1"/>
</dbReference>
<dbReference type="InterPro" id="IPR039420">
    <property type="entry name" value="WalR-like"/>
</dbReference>
<evidence type="ECO:0000256" key="2">
    <source>
        <dbReference type="ARBA" id="ARBA00023012"/>
    </source>
</evidence>
<name>A0A7W1WTB0_9BACL</name>
<dbReference type="AlphaFoldDB" id="A0A7W1WTB0"/>
<dbReference type="InterPro" id="IPR001867">
    <property type="entry name" value="OmpR/PhoB-type_DNA-bd"/>
</dbReference>
<feature type="domain" description="OmpR/PhoB-type" evidence="9">
    <location>
        <begin position="132"/>
        <end position="231"/>
    </location>
</feature>
<keyword evidence="2" id="KW-0902">Two-component regulatory system</keyword>
<dbReference type="InterPro" id="IPR016032">
    <property type="entry name" value="Sig_transdc_resp-reg_C-effctor"/>
</dbReference>
<dbReference type="GO" id="GO:0032993">
    <property type="term" value="C:protein-DNA complex"/>
    <property type="evidence" value="ECO:0007669"/>
    <property type="project" value="TreeGrafter"/>
</dbReference>
<protein>
    <submittedName>
        <fullName evidence="10">Response regulator transcription factor</fullName>
    </submittedName>
</protein>
<dbReference type="InterPro" id="IPR011006">
    <property type="entry name" value="CheY-like_superfamily"/>
</dbReference>
<keyword evidence="11" id="KW-1185">Reference proteome</keyword>
<evidence type="ECO:0000256" key="1">
    <source>
        <dbReference type="ARBA" id="ARBA00022553"/>
    </source>
</evidence>
<feature type="domain" description="Response regulatory" evidence="8">
    <location>
        <begin position="4"/>
        <end position="118"/>
    </location>
</feature>
<dbReference type="GO" id="GO:0005829">
    <property type="term" value="C:cytosol"/>
    <property type="evidence" value="ECO:0007669"/>
    <property type="project" value="TreeGrafter"/>
</dbReference>
<dbReference type="RefSeq" id="WP_181752902.1">
    <property type="nucleotide sequence ID" value="NZ_JACEIQ010000015.1"/>
</dbReference>
<dbReference type="Pfam" id="PF00486">
    <property type="entry name" value="Trans_reg_C"/>
    <property type="match status" value="1"/>
</dbReference>
<comment type="caution">
    <text evidence="10">The sequence shown here is derived from an EMBL/GenBank/DDBJ whole genome shotgun (WGS) entry which is preliminary data.</text>
</comment>